<organism evidence="1 2">
    <name type="scientific">Chitinophaga polysaccharea</name>
    <dbReference type="NCBI Taxonomy" id="1293035"/>
    <lineage>
        <taxon>Bacteria</taxon>
        <taxon>Pseudomonadati</taxon>
        <taxon>Bacteroidota</taxon>
        <taxon>Chitinophagia</taxon>
        <taxon>Chitinophagales</taxon>
        <taxon>Chitinophagaceae</taxon>
        <taxon>Chitinophaga</taxon>
    </lineage>
</organism>
<evidence type="ECO:0000313" key="2">
    <source>
        <dbReference type="Proteomes" id="UP000320811"/>
    </source>
</evidence>
<protein>
    <submittedName>
        <fullName evidence="1">Uncharacterized protein</fullName>
    </submittedName>
</protein>
<evidence type="ECO:0000313" key="1">
    <source>
        <dbReference type="EMBL" id="TWF40331.1"/>
    </source>
</evidence>
<accession>A0A561PQJ6</accession>
<gene>
    <name evidence="1" type="ORF">FHW36_10413</name>
</gene>
<proteinExistence type="predicted"/>
<name>A0A561PQJ6_9BACT</name>
<dbReference type="EMBL" id="VIWO01000004">
    <property type="protein sequence ID" value="TWF40331.1"/>
    <property type="molecule type" value="Genomic_DNA"/>
</dbReference>
<reference evidence="1 2" key="1">
    <citation type="submission" date="2019-06" db="EMBL/GenBank/DDBJ databases">
        <title>Sorghum-associated microbial communities from plants grown in Nebraska, USA.</title>
        <authorList>
            <person name="Schachtman D."/>
        </authorList>
    </citation>
    <scope>NUCLEOTIDE SEQUENCE [LARGE SCALE GENOMIC DNA]</scope>
    <source>
        <strain evidence="1 2">1209</strain>
    </source>
</reference>
<dbReference type="OrthoDB" id="1453868at2"/>
<dbReference type="AlphaFoldDB" id="A0A561PQJ6"/>
<comment type="caution">
    <text evidence="1">The sequence shown here is derived from an EMBL/GenBank/DDBJ whole genome shotgun (WGS) entry which is preliminary data.</text>
</comment>
<keyword evidence="2" id="KW-1185">Reference proteome</keyword>
<dbReference type="Proteomes" id="UP000320811">
    <property type="component" value="Unassembled WGS sequence"/>
</dbReference>
<sequence>MEDNIDFSFILDKHGWSTFLISIKGAIHQIGISSVLSDPMYDITSLLLALLNNEDKVEMQWFEEPGWSIFRVIRDKTQRHILSVEIGNATDQYGSEYEKVVGFSIKQKQFLIIMFYQLKKSYHLLMEKSFAKDRQGEFPYDRYKKLVEKIEVTCPGIL</sequence>
<dbReference type="RefSeq" id="WP_145670293.1">
    <property type="nucleotide sequence ID" value="NZ_VIWO01000004.1"/>
</dbReference>